<dbReference type="EMBL" id="WSEM01000001">
    <property type="protein sequence ID" value="MVQ33122.1"/>
    <property type="molecule type" value="Genomic_DNA"/>
</dbReference>
<evidence type="ECO:0000313" key="1">
    <source>
        <dbReference type="EMBL" id="MVQ33122.1"/>
    </source>
</evidence>
<accession>A0ABW9TZ50</accession>
<comment type="caution">
    <text evidence="1">The sequence shown here is derived from an EMBL/GenBank/DDBJ whole genome shotgun (WGS) entry which is preliminary data.</text>
</comment>
<keyword evidence="2" id="KW-1185">Reference proteome</keyword>
<proteinExistence type="predicted"/>
<name>A0ABW9TZ50_9BACL</name>
<organism evidence="1 2">
    <name type="scientific">Paenibacillus anseongense</name>
    <dbReference type="NCBI Taxonomy" id="2682845"/>
    <lineage>
        <taxon>Bacteria</taxon>
        <taxon>Bacillati</taxon>
        <taxon>Bacillota</taxon>
        <taxon>Bacilli</taxon>
        <taxon>Bacillales</taxon>
        <taxon>Paenibacillaceae</taxon>
        <taxon>Paenibacillus</taxon>
    </lineage>
</organism>
<gene>
    <name evidence="1" type="ORF">GON05_00510</name>
</gene>
<protein>
    <submittedName>
        <fullName evidence="1">Uncharacterized protein</fullName>
    </submittedName>
</protein>
<dbReference type="RefSeq" id="WP_157317306.1">
    <property type="nucleotide sequence ID" value="NZ_WSEM01000001.1"/>
</dbReference>
<reference evidence="1 2" key="1">
    <citation type="submission" date="2019-12" db="EMBL/GenBank/DDBJ databases">
        <authorList>
            <person name="Huq M.A."/>
        </authorList>
    </citation>
    <scope>NUCLEOTIDE SEQUENCE [LARGE SCALE GENOMIC DNA]</scope>
    <source>
        <strain evidence="1 2">MAH-34</strain>
    </source>
</reference>
<dbReference type="Proteomes" id="UP000467637">
    <property type="component" value="Unassembled WGS sequence"/>
</dbReference>
<evidence type="ECO:0000313" key="2">
    <source>
        <dbReference type="Proteomes" id="UP000467637"/>
    </source>
</evidence>
<sequence>MNLAILKELNDTSCIEIHFEILHHYPEENEGSRIFITFYREKAVEKTIDMGWTNQTLFSFINLMMNFPLDKKNGDFHHYEKHLELHWTYEYDTDLYLLTFEDQGKLFLLKSSQNELTKFGNALKNAVESAPSSNSYESNK</sequence>